<dbReference type="EMBL" id="LXQA010331406">
    <property type="protein sequence ID" value="MCI44497.1"/>
    <property type="molecule type" value="Genomic_DNA"/>
</dbReference>
<organism evidence="1 2">
    <name type="scientific">Trifolium medium</name>
    <dbReference type="NCBI Taxonomy" id="97028"/>
    <lineage>
        <taxon>Eukaryota</taxon>
        <taxon>Viridiplantae</taxon>
        <taxon>Streptophyta</taxon>
        <taxon>Embryophyta</taxon>
        <taxon>Tracheophyta</taxon>
        <taxon>Spermatophyta</taxon>
        <taxon>Magnoliopsida</taxon>
        <taxon>eudicotyledons</taxon>
        <taxon>Gunneridae</taxon>
        <taxon>Pentapetalae</taxon>
        <taxon>rosids</taxon>
        <taxon>fabids</taxon>
        <taxon>Fabales</taxon>
        <taxon>Fabaceae</taxon>
        <taxon>Papilionoideae</taxon>
        <taxon>50 kb inversion clade</taxon>
        <taxon>NPAAA clade</taxon>
        <taxon>Hologalegina</taxon>
        <taxon>IRL clade</taxon>
        <taxon>Trifolieae</taxon>
        <taxon>Trifolium</taxon>
    </lineage>
</organism>
<dbReference type="Proteomes" id="UP000265520">
    <property type="component" value="Unassembled WGS sequence"/>
</dbReference>
<evidence type="ECO:0000313" key="2">
    <source>
        <dbReference type="Proteomes" id="UP000265520"/>
    </source>
</evidence>
<name>A0A392S7X3_9FABA</name>
<sequence>MQGGIFTPNTQITPDEKNHILKKNEERGECMEEGIEKNEEEIMSEGCGAMKIVEAIETPHKEELPQEWPCTEVANTVDNEEVMMVAEKNEGLF</sequence>
<reference evidence="1 2" key="1">
    <citation type="journal article" date="2018" name="Front. Plant Sci.">
        <title>Red Clover (Trifolium pratense) and Zigzag Clover (T. medium) - A Picture of Genomic Similarities and Differences.</title>
        <authorList>
            <person name="Dluhosova J."/>
            <person name="Istvanek J."/>
            <person name="Nedelnik J."/>
            <person name="Repkova J."/>
        </authorList>
    </citation>
    <scope>NUCLEOTIDE SEQUENCE [LARGE SCALE GENOMIC DNA]</scope>
    <source>
        <strain evidence="2">cv. 10/8</strain>
        <tissue evidence="1">Leaf</tissue>
    </source>
</reference>
<evidence type="ECO:0000313" key="1">
    <source>
        <dbReference type="EMBL" id="MCI44497.1"/>
    </source>
</evidence>
<dbReference type="AlphaFoldDB" id="A0A392S7X3"/>
<protein>
    <submittedName>
        <fullName evidence="1">Uncharacterized protein</fullName>
    </submittedName>
</protein>
<proteinExistence type="predicted"/>
<keyword evidence="2" id="KW-1185">Reference proteome</keyword>
<comment type="caution">
    <text evidence="1">The sequence shown here is derived from an EMBL/GenBank/DDBJ whole genome shotgun (WGS) entry which is preliminary data.</text>
</comment>
<feature type="non-terminal residue" evidence="1">
    <location>
        <position position="93"/>
    </location>
</feature>
<accession>A0A392S7X3</accession>